<protein>
    <submittedName>
        <fullName evidence="3">SDR family NAD(P)-dependent oxidoreductase</fullName>
        <ecNumber evidence="3">1.1.1.-</ecNumber>
    </submittedName>
</protein>
<dbReference type="PANTHER" id="PTHR42879">
    <property type="entry name" value="3-OXOACYL-(ACYL-CARRIER-PROTEIN) REDUCTASE"/>
    <property type="match status" value="1"/>
</dbReference>
<evidence type="ECO:0000259" key="2">
    <source>
        <dbReference type="SMART" id="SM00822"/>
    </source>
</evidence>
<dbReference type="SUPFAM" id="SSF51735">
    <property type="entry name" value="NAD(P)-binding Rossmann-fold domains"/>
    <property type="match status" value="1"/>
</dbReference>
<dbReference type="PROSITE" id="PS00061">
    <property type="entry name" value="ADH_SHORT"/>
    <property type="match status" value="1"/>
</dbReference>
<feature type="domain" description="Ketoreductase" evidence="2">
    <location>
        <begin position="7"/>
        <end position="184"/>
    </location>
</feature>
<dbReference type="RefSeq" id="WP_264946506.1">
    <property type="nucleotide sequence ID" value="NZ_JAPDRA010000015.1"/>
</dbReference>
<proteinExistence type="inferred from homology"/>
<dbReference type="InterPro" id="IPR020904">
    <property type="entry name" value="Sc_DH/Rdtase_CS"/>
</dbReference>
<comment type="similarity">
    <text evidence="1">Belongs to the short-chain dehydrogenases/reductases (SDR) family.</text>
</comment>
<organism evidence="3 4">
    <name type="scientific">Sphingomonas canadensis</name>
    <dbReference type="NCBI Taxonomy" id="1219257"/>
    <lineage>
        <taxon>Bacteria</taxon>
        <taxon>Pseudomonadati</taxon>
        <taxon>Pseudomonadota</taxon>
        <taxon>Alphaproteobacteria</taxon>
        <taxon>Sphingomonadales</taxon>
        <taxon>Sphingomonadaceae</taxon>
        <taxon>Sphingomonas</taxon>
    </lineage>
</organism>
<comment type="caution">
    <text evidence="3">The sequence shown here is derived from an EMBL/GenBank/DDBJ whole genome shotgun (WGS) entry which is preliminary data.</text>
</comment>
<keyword evidence="4" id="KW-1185">Reference proteome</keyword>
<sequence>MGDRSGRVAVISGAAGGLGAAIAERLAAEGHPVAIADIKDGGPVAERIRAAGGTAAFFACDITDPAAVEAMRDAVTSRLGAPAILVNNAGRYEHVAFADLSFEHWRKVMALNLDGAFLMRKAFAPAMRVAGWGRIVNMASNSAFLAPPGMAQYVTSKAALIGLARALGAEFGADGVTVNAIAPGPIGTEKVRQSYAEDIGGGSEAGFDEFMGMLVANQTVKRPGTPQDVAGLVAFLVSDDAAFVTTQTIVVDGGWARV</sequence>
<dbReference type="GO" id="GO:0016491">
    <property type="term" value="F:oxidoreductase activity"/>
    <property type="evidence" value="ECO:0007669"/>
    <property type="project" value="UniProtKB-KW"/>
</dbReference>
<dbReference type="SMART" id="SM00822">
    <property type="entry name" value="PKS_KR"/>
    <property type="match status" value="1"/>
</dbReference>
<dbReference type="Pfam" id="PF13561">
    <property type="entry name" value="adh_short_C2"/>
    <property type="match status" value="1"/>
</dbReference>
<evidence type="ECO:0000256" key="1">
    <source>
        <dbReference type="ARBA" id="ARBA00006484"/>
    </source>
</evidence>
<dbReference type="EMBL" id="JBHTJG010000015">
    <property type="protein sequence ID" value="MFD0948595.1"/>
    <property type="molecule type" value="Genomic_DNA"/>
</dbReference>
<dbReference type="PANTHER" id="PTHR42879:SF2">
    <property type="entry name" value="3-OXOACYL-[ACYL-CARRIER-PROTEIN] REDUCTASE FABG"/>
    <property type="match status" value="1"/>
</dbReference>
<dbReference type="InterPro" id="IPR050259">
    <property type="entry name" value="SDR"/>
</dbReference>
<dbReference type="Proteomes" id="UP001596977">
    <property type="component" value="Unassembled WGS sequence"/>
</dbReference>
<dbReference type="InterPro" id="IPR057326">
    <property type="entry name" value="KR_dom"/>
</dbReference>
<dbReference type="Gene3D" id="3.40.50.720">
    <property type="entry name" value="NAD(P)-binding Rossmann-like Domain"/>
    <property type="match status" value="1"/>
</dbReference>
<dbReference type="InterPro" id="IPR002347">
    <property type="entry name" value="SDR_fam"/>
</dbReference>
<reference evidence="4" key="1">
    <citation type="journal article" date="2019" name="Int. J. Syst. Evol. Microbiol.">
        <title>The Global Catalogue of Microorganisms (GCM) 10K type strain sequencing project: providing services to taxonomists for standard genome sequencing and annotation.</title>
        <authorList>
            <consortium name="The Broad Institute Genomics Platform"/>
            <consortium name="The Broad Institute Genome Sequencing Center for Infectious Disease"/>
            <person name="Wu L."/>
            <person name="Ma J."/>
        </authorList>
    </citation>
    <scope>NUCLEOTIDE SEQUENCE [LARGE SCALE GENOMIC DNA]</scope>
    <source>
        <strain evidence="4">CCUG 62982</strain>
    </source>
</reference>
<dbReference type="PRINTS" id="PR00081">
    <property type="entry name" value="GDHRDH"/>
</dbReference>
<accession>A0ABW3HD89</accession>
<keyword evidence="3" id="KW-0560">Oxidoreductase</keyword>
<evidence type="ECO:0000313" key="4">
    <source>
        <dbReference type="Proteomes" id="UP001596977"/>
    </source>
</evidence>
<dbReference type="EC" id="1.1.1.-" evidence="3"/>
<evidence type="ECO:0000313" key="3">
    <source>
        <dbReference type="EMBL" id="MFD0948595.1"/>
    </source>
</evidence>
<dbReference type="PRINTS" id="PR00080">
    <property type="entry name" value="SDRFAMILY"/>
</dbReference>
<gene>
    <name evidence="3" type="ORF">ACFQ1E_19810</name>
</gene>
<dbReference type="InterPro" id="IPR036291">
    <property type="entry name" value="NAD(P)-bd_dom_sf"/>
</dbReference>
<dbReference type="CDD" id="cd05233">
    <property type="entry name" value="SDR_c"/>
    <property type="match status" value="1"/>
</dbReference>
<name>A0ABW3HD89_9SPHN</name>